<keyword evidence="1" id="KW-0195">Cyclin</keyword>
<comment type="similarity">
    <text evidence="1">Belongs to the cyclin family.</text>
</comment>
<dbReference type="AlphaFoldDB" id="A0A7D9JKU9"/>
<dbReference type="SMART" id="SM00385">
    <property type="entry name" value="CYCLIN"/>
    <property type="match status" value="1"/>
</dbReference>
<name>A0A7D9JKU9_PARCT</name>
<dbReference type="OrthoDB" id="769138at2759"/>
<dbReference type="Proteomes" id="UP001152795">
    <property type="component" value="Unassembled WGS sequence"/>
</dbReference>
<evidence type="ECO:0000313" key="3">
    <source>
        <dbReference type="Proteomes" id="UP001152795"/>
    </source>
</evidence>
<organism evidence="2 3">
    <name type="scientific">Paramuricea clavata</name>
    <name type="common">Red gorgonian</name>
    <name type="synonym">Violescent sea-whip</name>
    <dbReference type="NCBI Taxonomy" id="317549"/>
    <lineage>
        <taxon>Eukaryota</taxon>
        <taxon>Metazoa</taxon>
        <taxon>Cnidaria</taxon>
        <taxon>Anthozoa</taxon>
        <taxon>Octocorallia</taxon>
        <taxon>Malacalcyonacea</taxon>
        <taxon>Plexauridae</taxon>
        <taxon>Paramuricea</taxon>
    </lineage>
</organism>
<accession>A0A7D9JKU9</accession>
<dbReference type="Gene3D" id="1.10.472.10">
    <property type="entry name" value="Cyclin-like"/>
    <property type="match status" value="2"/>
</dbReference>
<evidence type="ECO:0000313" key="2">
    <source>
        <dbReference type="EMBL" id="CAB4017590.1"/>
    </source>
</evidence>
<dbReference type="InterPro" id="IPR039361">
    <property type="entry name" value="Cyclin"/>
</dbReference>
<evidence type="ECO:0000256" key="1">
    <source>
        <dbReference type="RuleBase" id="RU000383"/>
    </source>
</evidence>
<dbReference type="Pfam" id="PF00134">
    <property type="entry name" value="Cyclin_N"/>
    <property type="match status" value="1"/>
</dbReference>
<dbReference type="FunFam" id="1.10.472.10:FF:000006">
    <property type="entry name" value="Cyclin I"/>
    <property type="match status" value="1"/>
</dbReference>
<dbReference type="InterPro" id="IPR006671">
    <property type="entry name" value="Cyclin_N"/>
</dbReference>
<reference evidence="2" key="1">
    <citation type="submission" date="2020-04" db="EMBL/GenBank/DDBJ databases">
        <authorList>
            <person name="Alioto T."/>
            <person name="Alioto T."/>
            <person name="Gomez Garrido J."/>
        </authorList>
    </citation>
    <scope>NUCLEOTIDE SEQUENCE</scope>
    <source>
        <strain evidence="2">A484AB</strain>
    </source>
</reference>
<dbReference type="InterPro" id="IPR036915">
    <property type="entry name" value="Cyclin-like_sf"/>
</dbReference>
<keyword evidence="3" id="KW-1185">Reference proteome</keyword>
<dbReference type="InterPro" id="IPR013763">
    <property type="entry name" value="Cyclin-like_dom"/>
</dbReference>
<sequence length="312" mass="35245">MIGNNSKVSKLREVLHYELKRETKYQPIFSILPQDKNAVTLAERDRIVSNLLTLNKQFGFHPESFALAANILDRFLYLVKAQKKYLPCIGVACYFLAVKIIEEEEDLPGASELLNAIGCSFSVSDLLRMERIILAKLDWDLNSVTPLSFLQAFHAMSVASGCVSPHVVSHHLQLLTNKLELLICQQEFLSYRPSTLALALLIQDLNSSLRQWIHLIQSFQAEIKVPEWELNACFVAVSNFLDFAFSYEHGFSEEVEMKNAVNDMDIVSEANRYNCSSPLIRALALETNCSFEFDGKIPTYGVKISRMLSAVA</sequence>
<gene>
    <name evidence="2" type="ORF">PACLA_8A045081</name>
</gene>
<dbReference type="PANTHER" id="PTHR10177">
    <property type="entry name" value="CYCLINS"/>
    <property type="match status" value="1"/>
</dbReference>
<dbReference type="SUPFAM" id="SSF47954">
    <property type="entry name" value="Cyclin-like"/>
    <property type="match status" value="1"/>
</dbReference>
<proteinExistence type="inferred from homology"/>
<protein>
    <submittedName>
        <fullName evidence="2">Cyclin-I-like</fullName>
    </submittedName>
</protein>
<comment type="caution">
    <text evidence="2">The sequence shown here is derived from an EMBL/GenBank/DDBJ whole genome shotgun (WGS) entry which is preliminary data.</text>
</comment>
<dbReference type="EMBL" id="CACRXK020009615">
    <property type="protein sequence ID" value="CAB4017590.1"/>
    <property type="molecule type" value="Genomic_DNA"/>
</dbReference>